<dbReference type="Proteomes" id="UP001066276">
    <property type="component" value="Chromosome 5"/>
</dbReference>
<gene>
    <name evidence="2" type="ORF">NDU88_009935</name>
</gene>
<feature type="region of interest" description="Disordered" evidence="1">
    <location>
        <begin position="114"/>
        <end position="171"/>
    </location>
</feature>
<comment type="caution">
    <text evidence="2">The sequence shown here is derived from an EMBL/GenBank/DDBJ whole genome shotgun (WGS) entry which is preliminary data.</text>
</comment>
<organism evidence="2 3">
    <name type="scientific">Pleurodeles waltl</name>
    <name type="common">Iberian ribbed newt</name>
    <dbReference type="NCBI Taxonomy" id="8319"/>
    <lineage>
        <taxon>Eukaryota</taxon>
        <taxon>Metazoa</taxon>
        <taxon>Chordata</taxon>
        <taxon>Craniata</taxon>
        <taxon>Vertebrata</taxon>
        <taxon>Euteleostomi</taxon>
        <taxon>Amphibia</taxon>
        <taxon>Batrachia</taxon>
        <taxon>Caudata</taxon>
        <taxon>Salamandroidea</taxon>
        <taxon>Salamandridae</taxon>
        <taxon>Pleurodelinae</taxon>
        <taxon>Pleurodeles</taxon>
    </lineage>
</organism>
<reference evidence="2" key="1">
    <citation type="journal article" date="2022" name="bioRxiv">
        <title>Sequencing and chromosome-scale assembly of the giantPleurodeles waltlgenome.</title>
        <authorList>
            <person name="Brown T."/>
            <person name="Elewa A."/>
            <person name="Iarovenko S."/>
            <person name="Subramanian E."/>
            <person name="Araus A.J."/>
            <person name="Petzold A."/>
            <person name="Susuki M."/>
            <person name="Suzuki K.-i.T."/>
            <person name="Hayashi T."/>
            <person name="Toyoda A."/>
            <person name="Oliveira C."/>
            <person name="Osipova E."/>
            <person name="Leigh N.D."/>
            <person name="Simon A."/>
            <person name="Yun M.H."/>
        </authorList>
    </citation>
    <scope>NUCLEOTIDE SEQUENCE</scope>
    <source>
        <strain evidence="2">20211129_DDA</strain>
        <tissue evidence="2">Liver</tissue>
    </source>
</reference>
<dbReference type="EMBL" id="JANPWB010000009">
    <property type="protein sequence ID" value="KAJ1157220.1"/>
    <property type="molecule type" value="Genomic_DNA"/>
</dbReference>
<sequence>MDEVKLMDVKYDKVEIEKNYSWEITPRASYSARRYILATRVQRSPHDTALQNKLFAHIKLKKKITTKGIAASAYRGRRTQSTGPHLPARPSKRDTQACLCGVAAILLRRVQPTRGGRALQSEDSAPDGGDAPLQASEKKQRSASGETPEAEFNFRALPVQICSPDHRTHAP</sequence>
<dbReference type="AlphaFoldDB" id="A0AAV7S1U1"/>
<evidence type="ECO:0000313" key="3">
    <source>
        <dbReference type="Proteomes" id="UP001066276"/>
    </source>
</evidence>
<proteinExistence type="predicted"/>
<name>A0AAV7S1U1_PLEWA</name>
<evidence type="ECO:0000313" key="2">
    <source>
        <dbReference type="EMBL" id="KAJ1157220.1"/>
    </source>
</evidence>
<protein>
    <submittedName>
        <fullName evidence="2">Uncharacterized protein</fullName>
    </submittedName>
</protein>
<feature type="region of interest" description="Disordered" evidence="1">
    <location>
        <begin position="73"/>
        <end position="93"/>
    </location>
</feature>
<evidence type="ECO:0000256" key="1">
    <source>
        <dbReference type="SAM" id="MobiDB-lite"/>
    </source>
</evidence>
<accession>A0AAV7S1U1</accession>
<keyword evidence="3" id="KW-1185">Reference proteome</keyword>